<keyword evidence="5" id="KW-1185">Reference proteome</keyword>
<dbReference type="Pfam" id="PF17782">
    <property type="entry name" value="WHD_DprA"/>
    <property type="match status" value="1"/>
</dbReference>
<dbReference type="PANTHER" id="PTHR43022:SF1">
    <property type="entry name" value="PROTEIN SMF"/>
    <property type="match status" value="1"/>
</dbReference>
<dbReference type="InterPro" id="IPR041614">
    <property type="entry name" value="DprA_WH"/>
</dbReference>
<dbReference type="NCBIfam" id="TIGR00732">
    <property type="entry name" value="dprA"/>
    <property type="match status" value="1"/>
</dbReference>
<dbReference type="Pfam" id="PF02481">
    <property type="entry name" value="DNA_processg_A"/>
    <property type="match status" value="1"/>
</dbReference>
<dbReference type="GO" id="GO:0009294">
    <property type="term" value="P:DNA-mediated transformation"/>
    <property type="evidence" value="ECO:0007669"/>
    <property type="project" value="InterPro"/>
</dbReference>
<evidence type="ECO:0000313" key="5">
    <source>
        <dbReference type="Proteomes" id="UP000254123"/>
    </source>
</evidence>
<name>A0A379LPW4_9GAMM</name>
<comment type="similarity">
    <text evidence="1">Belongs to the DprA/Smf family.</text>
</comment>
<sequence>MTIATKPRDGQQLTPEQQAVLLIWQRVNTSLSAFYKLIAHFETAQLALQASSSQWQDLGIHKKHLERHKQASAAEDTQFIAQLEQRMAAGEFQILFQQDVDYPRQLLGLFDPPPLLFYRGNKQRLNQAQIAIVGSRKPTQKAQRFTFDMAQYLAKSGFIICSGLAQGVDAQAHLGALSQPSEYAGRSVGVMGTGIDVCYPKQHRALFERMILEGGCIISELFPGTLPHKHTFPRRNRVVAGLSLGTVVTEAALQSGSLITARLTSEQGKQVFALPSDIDNINAQGCHHLIREGASLVYHPDQIISDLSHQLLEPVLIADSKDDASGNHQHLSSSSAFSSSAITPNNNANPILKPQKSVTISEHLQPLWVHIQFELQDLDALIAKTKLDTATLLSQLMELELEGAICEVGGHYQRL</sequence>
<dbReference type="STRING" id="1123034.GCA_000685805_00103"/>
<dbReference type="AlphaFoldDB" id="A0A379LPW4"/>
<dbReference type="InterPro" id="IPR036388">
    <property type="entry name" value="WH-like_DNA-bd_sf"/>
</dbReference>
<protein>
    <submittedName>
        <fullName evidence="4">DNA protecting protein DprA</fullName>
    </submittedName>
</protein>
<dbReference type="EMBL" id="UGVC01000001">
    <property type="protein sequence ID" value="SUD92115.1"/>
    <property type="molecule type" value="Genomic_DNA"/>
</dbReference>
<dbReference type="Gene3D" id="1.10.10.10">
    <property type="entry name" value="Winged helix-like DNA-binding domain superfamily/Winged helix DNA-binding domain"/>
    <property type="match status" value="1"/>
</dbReference>
<dbReference type="PANTHER" id="PTHR43022">
    <property type="entry name" value="PROTEIN SMF"/>
    <property type="match status" value="1"/>
</dbReference>
<proteinExistence type="inferred from homology"/>
<feature type="domain" description="Smf/DprA SLOG" evidence="2">
    <location>
        <begin position="94"/>
        <end position="307"/>
    </location>
</feature>
<dbReference type="InterPro" id="IPR057666">
    <property type="entry name" value="DrpA_SLOG"/>
</dbReference>
<gene>
    <name evidence="4" type="primary">smf</name>
    <name evidence="4" type="ORF">NCTC10526_02496</name>
</gene>
<dbReference type="Proteomes" id="UP000254123">
    <property type="component" value="Unassembled WGS sequence"/>
</dbReference>
<organism evidence="4 5">
    <name type="scientific">Psychrobacter phenylpyruvicus</name>
    <dbReference type="NCBI Taxonomy" id="29432"/>
    <lineage>
        <taxon>Bacteria</taxon>
        <taxon>Pseudomonadati</taxon>
        <taxon>Pseudomonadota</taxon>
        <taxon>Gammaproteobacteria</taxon>
        <taxon>Moraxellales</taxon>
        <taxon>Moraxellaceae</taxon>
        <taxon>Psychrobacter</taxon>
    </lineage>
</organism>
<evidence type="ECO:0000259" key="2">
    <source>
        <dbReference type="Pfam" id="PF02481"/>
    </source>
</evidence>
<reference evidence="4 5" key="1">
    <citation type="submission" date="2018-06" db="EMBL/GenBank/DDBJ databases">
        <authorList>
            <consortium name="Pathogen Informatics"/>
            <person name="Doyle S."/>
        </authorList>
    </citation>
    <scope>NUCLEOTIDE SEQUENCE [LARGE SCALE GENOMIC DNA]</scope>
    <source>
        <strain evidence="4 5">NCTC10526</strain>
    </source>
</reference>
<evidence type="ECO:0000259" key="3">
    <source>
        <dbReference type="Pfam" id="PF17782"/>
    </source>
</evidence>
<accession>A0A379LPW4</accession>
<evidence type="ECO:0000313" key="4">
    <source>
        <dbReference type="EMBL" id="SUD92115.1"/>
    </source>
</evidence>
<dbReference type="SUPFAM" id="SSF102405">
    <property type="entry name" value="MCP/YpsA-like"/>
    <property type="match status" value="1"/>
</dbReference>
<dbReference type="InterPro" id="IPR003488">
    <property type="entry name" value="DprA"/>
</dbReference>
<feature type="domain" description="DprA winged helix" evidence="3">
    <location>
        <begin position="364"/>
        <end position="410"/>
    </location>
</feature>
<evidence type="ECO:0000256" key="1">
    <source>
        <dbReference type="ARBA" id="ARBA00006525"/>
    </source>
</evidence>
<dbReference type="RefSeq" id="WP_051584274.1">
    <property type="nucleotide sequence ID" value="NZ_CAJHAQ010000001.1"/>
</dbReference>
<dbReference type="Gene3D" id="3.40.50.450">
    <property type="match status" value="1"/>
</dbReference>